<keyword evidence="2" id="KW-1185">Reference proteome</keyword>
<dbReference type="InterPro" id="IPR006616">
    <property type="entry name" value="DM9_repeat"/>
</dbReference>
<proteinExistence type="predicted"/>
<protein>
    <submittedName>
        <fullName evidence="1">Uncharacterized protein</fullName>
    </submittedName>
</protein>
<accession>A0AAW1K246</accession>
<dbReference type="PANTHER" id="PTHR31649:SF10">
    <property type="entry name" value="IP19903P-RELATED"/>
    <property type="match status" value="1"/>
</dbReference>
<dbReference type="AlphaFoldDB" id="A0AAW1K246"/>
<evidence type="ECO:0000313" key="2">
    <source>
        <dbReference type="Proteomes" id="UP001458880"/>
    </source>
</evidence>
<dbReference type="EMBL" id="JASPKY010000270">
    <property type="protein sequence ID" value="KAK9711978.1"/>
    <property type="molecule type" value="Genomic_DNA"/>
</dbReference>
<evidence type="ECO:0000313" key="1">
    <source>
        <dbReference type="EMBL" id="KAK9711978.1"/>
    </source>
</evidence>
<reference evidence="1 2" key="1">
    <citation type="journal article" date="2024" name="BMC Genomics">
        <title>De novo assembly and annotation of Popillia japonica's genome with initial clues to its potential as an invasive pest.</title>
        <authorList>
            <person name="Cucini C."/>
            <person name="Boschi S."/>
            <person name="Funari R."/>
            <person name="Cardaioli E."/>
            <person name="Iannotti N."/>
            <person name="Marturano G."/>
            <person name="Paoli F."/>
            <person name="Bruttini M."/>
            <person name="Carapelli A."/>
            <person name="Frati F."/>
            <person name="Nardi F."/>
        </authorList>
    </citation>
    <scope>NUCLEOTIDE SEQUENCE [LARGE SCALE GENOMIC DNA]</scope>
    <source>
        <strain evidence="1">DMR45628</strain>
    </source>
</reference>
<sequence>MQCLCLSITVTCKNAEQDFYWKEYVNGDIPEDALKGPDGKYIASTFTSFHRPTPQNRYRGKSRETNSYRESIDPHRRIAIAERAGKLIATENIKILCTSVPNKFYWEYVNFNLDNVTDFHMRNAFKGGHQDGYSLYIGKAFDAGEWKIGKVVPKSNWRYKGLQVWNQSDQCHIIRNFQILKYANEPNPVRFSNSEVCGLTDETYLGGIMQKFYWKEYIRGELPFDAFSGTHGKYIGQVTYDGQILPACIYPQKKTAIAIRAGKRVVTHRIMIMCTPVPDQFYWEYVDFTDINDQHLKNAVRAGYEDGYYLFIGKALRESEWKIGKVVLKGNSSCKGLQIWNHHGRCAFTFKFLILKYTHDPNSVQPSRFDELPDDESSYESPCCIKEEFTWKNYVPDDIPEDAVQSSENKYIGQINYNSHTRLPVCIFPDSHTAIGEYYGKRVFTENIKILCTINLNQFVWQPIDFSSVTNSQMKDAVVGGYQDGYELYIGKAHHEGEWKIGKVVPKEQFYKGLQVWNRDNGCDIILSFHILKYISYSET</sequence>
<organism evidence="1 2">
    <name type="scientific">Popillia japonica</name>
    <name type="common">Japanese beetle</name>
    <dbReference type="NCBI Taxonomy" id="7064"/>
    <lineage>
        <taxon>Eukaryota</taxon>
        <taxon>Metazoa</taxon>
        <taxon>Ecdysozoa</taxon>
        <taxon>Arthropoda</taxon>
        <taxon>Hexapoda</taxon>
        <taxon>Insecta</taxon>
        <taxon>Pterygota</taxon>
        <taxon>Neoptera</taxon>
        <taxon>Endopterygota</taxon>
        <taxon>Coleoptera</taxon>
        <taxon>Polyphaga</taxon>
        <taxon>Scarabaeiformia</taxon>
        <taxon>Scarabaeidae</taxon>
        <taxon>Rutelinae</taxon>
        <taxon>Popillia</taxon>
    </lineage>
</organism>
<dbReference type="Proteomes" id="UP001458880">
    <property type="component" value="Unassembled WGS sequence"/>
</dbReference>
<dbReference type="PANTHER" id="PTHR31649">
    <property type="entry name" value="AGAP009604-PA"/>
    <property type="match status" value="1"/>
</dbReference>
<name>A0AAW1K246_POPJA</name>
<comment type="caution">
    <text evidence="1">The sequence shown here is derived from an EMBL/GenBank/DDBJ whole genome shotgun (WGS) entry which is preliminary data.</text>
</comment>
<gene>
    <name evidence="1" type="ORF">QE152_g25180</name>
</gene>
<dbReference type="Pfam" id="PF11901">
    <property type="entry name" value="DM9"/>
    <property type="match status" value="2"/>
</dbReference>